<proteinExistence type="predicted"/>
<sequence>MHTFCSPTHASPLDLCIPNSFTRRRPVLLWLIVTLTPPLQYALEHNTALRPVNETVEMCGSCVVPVTLVVYFGGGEGKGGKEGGGKGTGDGQGGSGKPGEPRMVLLVISVHMLLTPPMVPATKSDWLATLLPAVSATDPSKSVLDSFRISTGQIILNVLPPRLE</sequence>
<evidence type="ECO:0000313" key="3">
    <source>
        <dbReference type="Proteomes" id="UP000283269"/>
    </source>
</evidence>
<dbReference type="EMBL" id="NHYD01000451">
    <property type="protein sequence ID" value="PPQ94145.1"/>
    <property type="molecule type" value="Genomic_DNA"/>
</dbReference>
<feature type="compositionally biased region" description="Gly residues" evidence="1">
    <location>
        <begin position="85"/>
        <end position="97"/>
    </location>
</feature>
<feature type="region of interest" description="Disordered" evidence="1">
    <location>
        <begin position="79"/>
        <end position="98"/>
    </location>
</feature>
<accession>A0A409XTK6</accession>
<gene>
    <name evidence="2" type="ORF">CVT25_007983</name>
</gene>
<protein>
    <submittedName>
        <fullName evidence="2">Uncharacterized protein</fullName>
    </submittedName>
</protein>
<keyword evidence="3" id="KW-1185">Reference proteome</keyword>
<reference evidence="2 3" key="1">
    <citation type="journal article" date="2018" name="Evol. Lett.">
        <title>Horizontal gene cluster transfer increased hallucinogenic mushroom diversity.</title>
        <authorList>
            <person name="Reynolds H.T."/>
            <person name="Vijayakumar V."/>
            <person name="Gluck-Thaler E."/>
            <person name="Korotkin H.B."/>
            <person name="Matheny P.B."/>
            <person name="Slot J.C."/>
        </authorList>
    </citation>
    <scope>NUCLEOTIDE SEQUENCE [LARGE SCALE GENOMIC DNA]</scope>
    <source>
        <strain evidence="2 3">2631</strain>
    </source>
</reference>
<comment type="caution">
    <text evidence="2">The sequence shown here is derived from an EMBL/GenBank/DDBJ whole genome shotgun (WGS) entry which is preliminary data.</text>
</comment>
<organism evidence="2 3">
    <name type="scientific">Psilocybe cyanescens</name>
    <dbReference type="NCBI Taxonomy" id="93625"/>
    <lineage>
        <taxon>Eukaryota</taxon>
        <taxon>Fungi</taxon>
        <taxon>Dikarya</taxon>
        <taxon>Basidiomycota</taxon>
        <taxon>Agaricomycotina</taxon>
        <taxon>Agaricomycetes</taxon>
        <taxon>Agaricomycetidae</taxon>
        <taxon>Agaricales</taxon>
        <taxon>Agaricineae</taxon>
        <taxon>Strophariaceae</taxon>
        <taxon>Psilocybe</taxon>
    </lineage>
</organism>
<dbReference type="InParanoid" id="A0A409XTK6"/>
<dbReference type="Proteomes" id="UP000283269">
    <property type="component" value="Unassembled WGS sequence"/>
</dbReference>
<name>A0A409XTK6_PSICY</name>
<evidence type="ECO:0000256" key="1">
    <source>
        <dbReference type="SAM" id="MobiDB-lite"/>
    </source>
</evidence>
<dbReference type="AlphaFoldDB" id="A0A409XTK6"/>
<evidence type="ECO:0000313" key="2">
    <source>
        <dbReference type="EMBL" id="PPQ94145.1"/>
    </source>
</evidence>